<evidence type="ECO:0000313" key="2">
    <source>
        <dbReference type="EMBL" id="QKV53604.1"/>
    </source>
</evidence>
<protein>
    <submittedName>
        <fullName evidence="2">Cbb3-type cytochrome c oxidase subunit 3</fullName>
    </submittedName>
</protein>
<keyword evidence="3" id="KW-1185">Reference proteome</keyword>
<gene>
    <name evidence="2" type="ORF">HUK68_12280</name>
</gene>
<sequence length="46" mass="5391">MDIITTMRIVVTLASFAIFVGIWWWAYARRNQARFDEAAQLPFAQD</sequence>
<organism evidence="2 3">
    <name type="scientific">Comamonas antarctica</name>
    <dbReference type="NCBI Taxonomy" id="2743470"/>
    <lineage>
        <taxon>Bacteria</taxon>
        <taxon>Pseudomonadati</taxon>
        <taxon>Pseudomonadota</taxon>
        <taxon>Betaproteobacteria</taxon>
        <taxon>Burkholderiales</taxon>
        <taxon>Comamonadaceae</taxon>
        <taxon>Comamonas</taxon>
    </lineage>
</organism>
<dbReference type="RefSeq" id="WP_175504410.1">
    <property type="nucleotide sequence ID" value="NZ_CAURQT010000020.1"/>
</dbReference>
<dbReference type="CDD" id="cd01324">
    <property type="entry name" value="cbb3_Oxidase_CcoQ"/>
    <property type="match status" value="1"/>
</dbReference>
<dbReference type="EMBL" id="CP054840">
    <property type="protein sequence ID" value="QKV53604.1"/>
    <property type="molecule type" value="Genomic_DNA"/>
</dbReference>
<accession>A0A6N1X2C4</accession>
<keyword evidence="1" id="KW-0812">Transmembrane</keyword>
<keyword evidence="1" id="KW-1133">Transmembrane helix</keyword>
<proteinExistence type="predicted"/>
<evidence type="ECO:0000313" key="3">
    <source>
        <dbReference type="Proteomes" id="UP000509579"/>
    </source>
</evidence>
<feature type="transmembrane region" description="Helical" evidence="1">
    <location>
        <begin position="6"/>
        <end position="26"/>
    </location>
</feature>
<dbReference type="InterPro" id="IPR008621">
    <property type="entry name" value="Cbb3-typ_cyt_oxidase_comp"/>
</dbReference>
<dbReference type="Pfam" id="PF05545">
    <property type="entry name" value="FixQ"/>
    <property type="match status" value="1"/>
</dbReference>
<dbReference type="AlphaFoldDB" id="A0A6N1X2C4"/>
<dbReference type="KEGG" id="aant:HUK68_12280"/>
<reference evidence="2 3" key="1">
    <citation type="submission" date="2020-06" db="EMBL/GenBank/DDBJ databases">
        <title>Acidovorax antarctica sp. nov., isolated from Corinth ice sheet soil, Antarctic Fields Peninsula.</title>
        <authorList>
            <person name="Xu Q."/>
            <person name="Peng F."/>
        </authorList>
    </citation>
    <scope>NUCLEOTIDE SEQUENCE [LARGE SCALE GENOMIC DNA]</scope>
    <source>
        <strain evidence="2 3">16-35-5</strain>
    </source>
</reference>
<evidence type="ECO:0000256" key="1">
    <source>
        <dbReference type="SAM" id="Phobius"/>
    </source>
</evidence>
<dbReference type="Proteomes" id="UP000509579">
    <property type="component" value="Chromosome"/>
</dbReference>
<keyword evidence="1" id="KW-0472">Membrane</keyword>
<name>A0A6N1X2C4_9BURK</name>